<protein>
    <recommendedName>
        <fullName evidence="2">DNA-directed RNA polymerase</fullName>
        <ecNumber evidence="2">2.7.7.6</ecNumber>
    </recommendedName>
</protein>
<keyword evidence="6" id="KW-0804">Transcription</keyword>
<dbReference type="AlphaFoldDB" id="T1ANJ0"/>
<evidence type="ECO:0000256" key="5">
    <source>
        <dbReference type="ARBA" id="ARBA00022695"/>
    </source>
</evidence>
<evidence type="ECO:0000256" key="4">
    <source>
        <dbReference type="ARBA" id="ARBA00022679"/>
    </source>
</evidence>
<dbReference type="PANTHER" id="PTHR19376">
    <property type="entry name" value="DNA-DIRECTED RNA POLYMERASE"/>
    <property type="match status" value="1"/>
</dbReference>
<evidence type="ECO:0000256" key="2">
    <source>
        <dbReference type="ARBA" id="ARBA00012418"/>
    </source>
</evidence>
<keyword evidence="4" id="KW-0808">Transferase</keyword>
<keyword evidence="3 9" id="KW-0240">DNA-directed RNA polymerase</keyword>
<accession>T1ANJ0</accession>
<keyword evidence="5" id="KW-0548">Nucleotidyltransferase</keyword>
<evidence type="ECO:0000313" key="9">
    <source>
        <dbReference type="EMBL" id="EQD43615.1"/>
    </source>
</evidence>
<feature type="non-terminal residue" evidence="9">
    <location>
        <position position="1"/>
    </location>
</feature>
<evidence type="ECO:0000256" key="3">
    <source>
        <dbReference type="ARBA" id="ARBA00022478"/>
    </source>
</evidence>
<comment type="caution">
    <text evidence="9">The sequence shown here is derived from an EMBL/GenBank/DDBJ whole genome shotgun (WGS) entry which is preliminary data.</text>
</comment>
<dbReference type="Gene3D" id="1.10.150.390">
    <property type="match status" value="1"/>
</dbReference>
<evidence type="ECO:0000256" key="1">
    <source>
        <dbReference type="ARBA" id="ARBA00007326"/>
    </source>
</evidence>
<dbReference type="Pfam" id="PF01248">
    <property type="entry name" value="Ribosomal_L7Ae"/>
    <property type="match status" value="1"/>
</dbReference>
<dbReference type="GO" id="GO:0006351">
    <property type="term" value="P:DNA-templated transcription"/>
    <property type="evidence" value="ECO:0007669"/>
    <property type="project" value="InterPro"/>
</dbReference>
<dbReference type="PANTHER" id="PTHR19376:SF32">
    <property type="entry name" value="DNA-DIRECTED RNA POLYMERASE III SUBUNIT RPC1"/>
    <property type="match status" value="1"/>
</dbReference>
<dbReference type="InterPro" id="IPR029064">
    <property type="entry name" value="Ribosomal_eL30-like_sf"/>
</dbReference>
<dbReference type="GO" id="GO:0000428">
    <property type="term" value="C:DNA-directed RNA polymerase complex"/>
    <property type="evidence" value="ECO:0007669"/>
    <property type="project" value="UniProtKB-KW"/>
</dbReference>
<dbReference type="SUPFAM" id="SSF55315">
    <property type="entry name" value="L30e-like"/>
    <property type="match status" value="1"/>
</dbReference>
<evidence type="ECO:0000256" key="6">
    <source>
        <dbReference type="ARBA" id="ARBA00023163"/>
    </source>
</evidence>
<dbReference type="Gene3D" id="3.30.1330.30">
    <property type="match status" value="1"/>
</dbReference>
<reference evidence="9" key="2">
    <citation type="journal article" date="2014" name="ISME J.">
        <title>Microbial stratification in low pH oxic and suboxic macroscopic growths along an acid mine drainage.</title>
        <authorList>
            <person name="Mendez-Garcia C."/>
            <person name="Mesa V."/>
            <person name="Sprenger R.R."/>
            <person name="Richter M."/>
            <person name="Diez M.S."/>
            <person name="Solano J."/>
            <person name="Bargiela R."/>
            <person name="Golyshina O.V."/>
            <person name="Manteca A."/>
            <person name="Ramos J.L."/>
            <person name="Gallego J.R."/>
            <person name="Llorente I."/>
            <person name="Martins Dos Santos V.A."/>
            <person name="Jensen O.N."/>
            <person name="Pelaez A.I."/>
            <person name="Sanchez J."/>
            <person name="Ferrer M."/>
        </authorList>
    </citation>
    <scope>NUCLEOTIDE SEQUENCE</scope>
</reference>
<feature type="compositionally biased region" description="Pro residues" evidence="7">
    <location>
        <begin position="91"/>
        <end position="101"/>
    </location>
</feature>
<dbReference type="NCBIfam" id="NF002172">
    <property type="entry name" value="PRK01018.1"/>
    <property type="match status" value="1"/>
</dbReference>
<dbReference type="EMBL" id="AUZY01009049">
    <property type="protein sequence ID" value="EQD43615.1"/>
    <property type="molecule type" value="Genomic_DNA"/>
</dbReference>
<dbReference type="InterPro" id="IPR004038">
    <property type="entry name" value="Ribosomal_eL8/eL30/eS12/Gad45"/>
</dbReference>
<dbReference type="InterPro" id="IPR022991">
    <property type="entry name" value="Ribosomal_eL30_CS"/>
</dbReference>
<evidence type="ECO:0000256" key="7">
    <source>
        <dbReference type="SAM" id="MobiDB-lite"/>
    </source>
</evidence>
<dbReference type="EC" id="2.7.7.6" evidence="2"/>
<evidence type="ECO:0000259" key="8">
    <source>
        <dbReference type="Pfam" id="PF01248"/>
    </source>
</evidence>
<reference evidence="9" key="1">
    <citation type="submission" date="2013-08" db="EMBL/GenBank/DDBJ databases">
        <authorList>
            <person name="Mendez C."/>
            <person name="Richter M."/>
            <person name="Ferrer M."/>
            <person name="Sanchez J."/>
        </authorList>
    </citation>
    <scope>NUCLEOTIDE SEQUENCE</scope>
</reference>
<dbReference type="InterPro" id="IPR045867">
    <property type="entry name" value="DNA-dir_RpoC_beta_prime"/>
</dbReference>
<dbReference type="PROSITE" id="PS00993">
    <property type="entry name" value="RIBOSOMAL_L30E_2"/>
    <property type="match status" value="1"/>
</dbReference>
<sequence length="219" mass="23015">SEQGLTVDIRHIMLVADLMTNEGDIRAIGRHGISGKKTSVLARAAFEITAAHLLKAAITGEVDELKGVAENIIVGQPIALGTGAVNLIYRQPPPGVTPAKPPARRLPRRRRARRPEPGGRGRSMDLAHALKVALTSGKVRVGLSESLESLKAKQAKLVIVSKSCPSSLLKDAKRVDGTPVYHFEGTAQELGAACGKPFPISTLAVLDAGASSILTLETG</sequence>
<feature type="domain" description="Ribosomal protein eL8/eL30/eS12/Gadd45" evidence="8">
    <location>
        <begin position="126"/>
        <end position="214"/>
    </location>
</feature>
<feature type="region of interest" description="Disordered" evidence="7">
    <location>
        <begin position="91"/>
        <end position="123"/>
    </location>
</feature>
<comment type="similarity">
    <text evidence="1">Belongs to the eukaryotic ribosomal protein eL30 family.</text>
</comment>
<organism evidence="9">
    <name type="scientific">mine drainage metagenome</name>
    <dbReference type="NCBI Taxonomy" id="410659"/>
    <lineage>
        <taxon>unclassified sequences</taxon>
        <taxon>metagenomes</taxon>
        <taxon>ecological metagenomes</taxon>
    </lineage>
</organism>
<name>T1ANJ0_9ZZZZ</name>
<feature type="compositionally biased region" description="Basic and acidic residues" evidence="7">
    <location>
        <begin position="114"/>
        <end position="123"/>
    </location>
</feature>
<dbReference type="SUPFAM" id="SSF64484">
    <property type="entry name" value="beta and beta-prime subunits of DNA dependent RNA-polymerase"/>
    <property type="match status" value="1"/>
</dbReference>
<feature type="compositionally biased region" description="Basic residues" evidence="7">
    <location>
        <begin position="102"/>
        <end position="113"/>
    </location>
</feature>
<proteinExistence type="inferred from homology"/>
<gene>
    <name evidence="9" type="ORF">B1B_13727</name>
</gene>
<dbReference type="GO" id="GO:0003899">
    <property type="term" value="F:DNA-directed RNA polymerase activity"/>
    <property type="evidence" value="ECO:0007669"/>
    <property type="project" value="UniProtKB-EC"/>
</dbReference>